<evidence type="ECO:0008006" key="3">
    <source>
        <dbReference type="Google" id="ProtNLM"/>
    </source>
</evidence>
<dbReference type="EMBL" id="KZ857412">
    <property type="protein sequence ID" value="RDX48273.1"/>
    <property type="molecule type" value="Genomic_DNA"/>
</dbReference>
<keyword evidence="2" id="KW-1185">Reference proteome</keyword>
<accession>A0A371D6V0</accession>
<evidence type="ECO:0000313" key="1">
    <source>
        <dbReference type="EMBL" id="RDX48273.1"/>
    </source>
</evidence>
<sequence>MIAVSTSLLSFGLASMFLQTADVTKNAACGSTTCNCGATCACKPGECKC</sequence>
<dbReference type="AlphaFoldDB" id="A0A371D6V0"/>
<gene>
    <name evidence="1" type="ORF">OH76DRAFT_1404846</name>
</gene>
<dbReference type="OrthoDB" id="2796976at2759"/>
<name>A0A371D6V0_9APHY</name>
<proteinExistence type="predicted"/>
<organism evidence="1 2">
    <name type="scientific">Lentinus brumalis</name>
    <dbReference type="NCBI Taxonomy" id="2498619"/>
    <lineage>
        <taxon>Eukaryota</taxon>
        <taxon>Fungi</taxon>
        <taxon>Dikarya</taxon>
        <taxon>Basidiomycota</taxon>
        <taxon>Agaricomycotina</taxon>
        <taxon>Agaricomycetes</taxon>
        <taxon>Polyporales</taxon>
        <taxon>Polyporaceae</taxon>
        <taxon>Lentinus</taxon>
    </lineage>
</organism>
<dbReference type="Proteomes" id="UP000256964">
    <property type="component" value="Unassembled WGS sequence"/>
</dbReference>
<reference evidence="1 2" key="1">
    <citation type="journal article" date="2018" name="Biotechnol. Biofuels">
        <title>Integrative visual omics of the white-rot fungus Polyporus brumalis exposes the biotechnological potential of its oxidative enzymes for delignifying raw plant biomass.</title>
        <authorList>
            <person name="Miyauchi S."/>
            <person name="Rancon A."/>
            <person name="Drula E."/>
            <person name="Hage H."/>
            <person name="Chaduli D."/>
            <person name="Favel A."/>
            <person name="Grisel S."/>
            <person name="Henrissat B."/>
            <person name="Herpoel-Gimbert I."/>
            <person name="Ruiz-Duenas F.J."/>
            <person name="Chevret D."/>
            <person name="Hainaut M."/>
            <person name="Lin J."/>
            <person name="Wang M."/>
            <person name="Pangilinan J."/>
            <person name="Lipzen A."/>
            <person name="Lesage-Meessen L."/>
            <person name="Navarro D."/>
            <person name="Riley R."/>
            <person name="Grigoriev I.V."/>
            <person name="Zhou S."/>
            <person name="Raouche S."/>
            <person name="Rosso M.N."/>
        </authorList>
    </citation>
    <scope>NUCLEOTIDE SEQUENCE [LARGE SCALE GENOMIC DNA]</scope>
    <source>
        <strain evidence="1 2">BRFM 1820</strain>
    </source>
</reference>
<evidence type="ECO:0000313" key="2">
    <source>
        <dbReference type="Proteomes" id="UP000256964"/>
    </source>
</evidence>
<protein>
    <recommendedName>
        <fullName evidence="3">Metallothionein</fullName>
    </recommendedName>
</protein>